<comment type="caution">
    <text evidence="4">The sequence shown here is derived from an EMBL/GenBank/DDBJ whole genome shotgun (WGS) entry which is preliminary data.</text>
</comment>
<protein>
    <submittedName>
        <fullName evidence="4">Ribonuclease Z</fullName>
    </submittedName>
</protein>
<feature type="domain" description="Metallo-beta-lactamase" evidence="3">
    <location>
        <begin position="19"/>
        <end position="216"/>
    </location>
</feature>
<dbReference type="Pfam" id="PF12706">
    <property type="entry name" value="Lactamase_B_2"/>
    <property type="match status" value="1"/>
</dbReference>
<dbReference type="Gene3D" id="3.60.15.10">
    <property type="entry name" value="Ribonuclease Z/Hydroxyacylglutathione hydrolase-like"/>
    <property type="match status" value="1"/>
</dbReference>
<evidence type="ECO:0000256" key="1">
    <source>
        <dbReference type="ARBA" id="ARBA00022759"/>
    </source>
</evidence>
<dbReference type="Proteomes" id="UP001499974">
    <property type="component" value="Unassembled WGS sequence"/>
</dbReference>
<keyword evidence="1" id="KW-0540">Nuclease</keyword>
<evidence type="ECO:0000313" key="5">
    <source>
        <dbReference type="Proteomes" id="UP001499974"/>
    </source>
</evidence>
<proteinExistence type="predicted"/>
<dbReference type="CDD" id="cd07719">
    <property type="entry name" value="arylsulfatase_AtsA-like_MBL-fold"/>
    <property type="match status" value="1"/>
</dbReference>
<gene>
    <name evidence="4" type="ORF">GCM10023349_41650</name>
</gene>
<dbReference type="PANTHER" id="PTHR46018:SF2">
    <property type="entry name" value="ZINC PHOSPHODIESTERASE ELAC PROTEIN 1"/>
    <property type="match status" value="1"/>
</dbReference>
<sequence>MIEITLLGTGSPLPDPHRAGPATLVRAGGKTFLVDAGRGVVMRAAAAGSGADQLTAVLLTHLHSDHLTDLGDLVTTRWITTFTPSPLLVVGPPGTRVVADGVLQSLSADIGYRTAHHVDLDGPPPLHVREVGPGVVWDDGDVIIRAGATDHRPVEPTLAFRIEYAGASVVIAGDTVPCEPLDLLCAGADALVITALRRDLLEPIPLPRLQDILDYHSSVEDAATTAARAGVSALVLTHYVPALVPGTEDEWRAIAAQHFSGRVELGDDLHRIEIG</sequence>
<evidence type="ECO:0000313" key="4">
    <source>
        <dbReference type="EMBL" id="GAA4717421.1"/>
    </source>
</evidence>
<dbReference type="InterPro" id="IPR036866">
    <property type="entry name" value="RibonucZ/Hydroxyglut_hydro"/>
</dbReference>
<dbReference type="RefSeq" id="WP_345523576.1">
    <property type="nucleotide sequence ID" value="NZ_BAABKM010000004.1"/>
</dbReference>
<accession>A0ABP8XYA7</accession>
<reference evidence="5" key="1">
    <citation type="journal article" date="2019" name="Int. J. Syst. Evol. Microbiol.">
        <title>The Global Catalogue of Microorganisms (GCM) 10K type strain sequencing project: providing services to taxonomists for standard genome sequencing and annotation.</title>
        <authorList>
            <consortium name="The Broad Institute Genomics Platform"/>
            <consortium name="The Broad Institute Genome Sequencing Center for Infectious Disease"/>
            <person name="Wu L."/>
            <person name="Ma J."/>
        </authorList>
    </citation>
    <scope>NUCLEOTIDE SEQUENCE [LARGE SCALE GENOMIC DNA]</scope>
    <source>
        <strain evidence="5">JCM 18531</strain>
    </source>
</reference>
<keyword evidence="5" id="KW-1185">Reference proteome</keyword>
<keyword evidence="2" id="KW-0378">Hydrolase</keyword>
<dbReference type="InterPro" id="IPR044094">
    <property type="entry name" value="AtsA-like_MBL-fold"/>
</dbReference>
<name>A0ABP8XYA7_9ACTN</name>
<dbReference type="PANTHER" id="PTHR46018">
    <property type="entry name" value="ZINC PHOSPHODIESTERASE ELAC PROTEIN 1"/>
    <property type="match status" value="1"/>
</dbReference>
<organism evidence="4 5">
    <name type="scientific">Nocardioides conyzicola</name>
    <dbReference type="NCBI Taxonomy" id="1651781"/>
    <lineage>
        <taxon>Bacteria</taxon>
        <taxon>Bacillati</taxon>
        <taxon>Actinomycetota</taxon>
        <taxon>Actinomycetes</taxon>
        <taxon>Propionibacteriales</taxon>
        <taxon>Nocardioidaceae</taxon>
        <taxon>Nocardioides</taxon>
    </lineage>
</organism>
<dbReference type="SUPFAM" id="SSF56281">
    <property type="entry name" value="Metallo-hydrolase/oxidoreductase"/>
    <property type="match status" value="1"/>
</dbReference>
<dbReference type="SMART" id="SM00849">
    <property type="entry name" value="Lactamase_B"/>
    <property type="match status" value="1"/>
</dbReference>
<dbReference type="EMBL" id="BAABKM010000004">
    <property type="protein sequence ID" value="GAA4717421.1"/>
    <property type="molecule type" value="Genomic_DNA"/>
</dbReference>
<dbReference type="NCBIfam" id="NF000806">
    <property type="entry name" value="PRK00055.2-4"/>
    <property type="match status" value="1"/>
</dbReference>
<evidence type="ECO:0000259" key="3">
    <source>
        <dbReference type="SMART" id="SM00849"/>
    </source>
</evidence>
<evidence type="ECO:0000256" key="2">
    <source>
        <dbReference type="ARBA" id="ARBA00022801"/>
    </source>
</evidence>
<dbReference type="InterPro" id="IPR001279">
    <property type="entry name" value="Metallo-B-lactamas"/>
</dbReference>
<keyword evidence="1" id="KW-0255">Endonuclease</keyword>